<protein>
    <submittedName>
        <fullName evidence="5">Serine/threonine-protein phosphatase 2A regulatory subunit B'' subunit gamma-like</fullName>
    </submittedName>
</protein>
<evidence type="ECO:0000256" key="3">
    <source>
        <dbReference type="ARBA" id="ARBA00022837"/>
    </source>
</evidence>
<name>A0A1S3D6E8_DIACI</name>
<evidence type="ECO:0000313" key="5">
    <source>
        <dbReference type="RefSeq" id="XP_008474500.1"/>
    </source>
</evidence>
<dbReference type="Proteomes" id="UP000079169">
    <property type="component" value="Unplaced"/>
</dbReference>
<dbReference type="AlphaFoldDB" id="A0A1S3D6E8"/>
<dbReference type="GeneID" id="103511552"/>
<proteinExistence type="predicted"/>
<dbReference type="OMA" id="RYEMKES"/>
<dbReference type="Gene3D" id="1.10.238.10">
    <property type="entry name" value="EF-hand"/>
    <property type="match status" value="1"/>
</dbReference>
<evidence type="ECO:0000313" key="4">
    <source>
        <dbReference type="Proteomes" id="UP000079169"/>
    </source>
</evidence>
<dbReference type="GO" id="GO:0030865">
    <property type="term" value="P:cortical cytoskeleton organization"/>
    <property type="evidence" value="ECO:0007669"/>
    <property type="project" value="TreeGrafter"/>
</dbReference>
<dbReference type="STRING" id="121845.A0A1S3D6E8"/>
<keyword evidence="3" id="KW-0106">Calcium</keyword>
<dbReference type="PANTHER" id="PTHR12085">
    <property type="entry name" value="SERINE/THREONINE-PROTEIN PHOSPHATASE 2A REGULATORY SUBUNIT B'' SUBUNIT GAMMA"/>
    <property type="match status" value="1"/>
</dbReference>
<accession>A0A1S3D6E8</accession>
<evidence type="ECO:0000256" key="2">
    <source>
        <dbReference type="ARBA" id="ARBA00022490"/>
    </source>
</evidence>
<dbReference type="GO" id="GO:0005737">
    <property type="term" value="C:cytoplasm"/>
    <property type="evidence" value="ECO:0007669"/>
    <property type="project" value="UniProtKB-SubCell"/>
</dbReference>
<dbReference type="PANTHER" id="PTHR12085:SF3">
    <property type="entry name" value="SERINE_THREONINE-PROTEIN PHOSPHATASE 2A REGULATORY SUBUNIT B'' SUBUNIT GAMMA"/>
    <property type="match status" value="1"/>
</dbReference>
<dbReference type="InterPro" id="IPR011992">
    <property type="entry name" value="EF-hand-dom_pair"/>
</dbReference>
<organism evidence="4 5">
    <name type="scientific">Diaphorina citri</name>
    <name type="common">Asian citrus psyllid</name>
    <dbReference type="NCBI Taxonomy" id="121845"/>
    <lineage>
        <taxon>Eukaryota</taxon>
        <taxon>Metazoa</taxon>
        <taxon>Ecdysozoa</taxon>
        <taxon>Arthropoda</taxon>
        <taxon>Hexapoda</taxon>
        <taxon>Insecta</taxon>
        <taxon>Pterygota</taxon>
        <taxon>Neoptera</taxon>
        <taxon>Paraneoptera</taxon>
        <taxon>Hemiptera</taxon>
        <taxon>Sternorrhyncha</taxon>
        <taxon>Psylloidea</taxon>
        <taxon>Psyllidae</taxon>
        <taxon>Diaphorininae</taxon>
        <taxon>Diaphorina</taxon>
    </lineage>
</organism>
<dbReference type="RefSeq" id="XP_008474500.1">
    <property type="nucleotide sequence ID" value="XM_008476278.3"/>
</dbReference>
<dbReference type="GO" id="GO:0000226">
    <property type="term" value="P:microtubule cytoskeleton organization"/>
    <property type="evidence" value="ECO:0007669"/>
    <property type="project" value="TreeGrafter"/>
</dbReference>
<sequence>MIMYELRDEGLSVDRLEKNWFSATSALRVYGQYLHLDKNHNGVLSKEELAAYGTGTLTPVFIERVFQECLTFETQMDYKTYLDFVLSLENKHEPQALQYLFRFLDIKHQGYLDTFTLFYFFKAISKQITESEQEPINFEDVKDEIFDMAKPKDPSRITLQDLIDW</sequence>
<dbReference type="PROSITE" id="PS00018">
    <property type="entry name" value="EF_HAND_1"/>
    <property type="match status" value="1"/>
</dbReference>
<keyword evidence="2" id="KW-0963">Cytoplasm</keyword>
<dbReference type="KEGG" id="dci:103511552"/>
<dbReference type="GO" id="GO:0005813">
    <property type="term" value="C:centrosome"/>
    <property type="evidence" value="ECO:0007669"/>
    <property type="project" value="TreeGrafter"/>
</dbReference>
<dbReference type="InterPro" id="IPR039865">
    <property type="entry name" value="PPP2R3C"/>
</dbReference>
<evidence type="ECO:0000256" key="1">
    <source>
        <dbReference type="ARBA" id="ARBA00004496"/>
    </source>
</evidence>
<dbReference type="InterPro" id="IPR018247">
    <property type="entry name" value="EF_Hand_1_Ca_BS"/>
</dbReference>
<comment type="subcellular location">
    <subcellularLocation>
        <location evidence="1">Cytoplasm</location>
    </subcellularLocation>
</comment>
<keyword evidence="4" id="KW-1185">Reference proteome</keyword>
<gene>
    <name evidence="5" type="primary">LOC103511552</name>
</gene>
<reference evidence="5" key="1">
    <citation type="submission" date="2025-08" db="UniProtKB">
        <authorList>
            <consortium name="RefSeq"/>
        </authorList>
    </citation>
    <scope>IDENTIFICATION</scope>
</reference>
<dbReference type="GO" id="GO:0005819">
    <property type="term" value="C:spindle"/>
    <property type="evidence" value="ECO:0007669"/>
    <property type="project" value="TreeGrafter"/>
</dbReference>
<dbReference type="SUPFAM" id="SSF47473">
    <property type="entry name" value="EF-hand"/>
    <property type="match status" value="1"/>
</dbReference>
<dbReference type="GO" id="GO:0035303">
    <property type="term" value="P:regulation of dephosphorylation"/>
    <property type="evidence" value="ECO:0007669"/>
    <property type="project" value="InterPro"/>
</dbReference>
<dbReference type="PaxDb" id="121845-A0A1S3D6E8"/>